<name>A0ABS8IU36_9BURK</name>
<proteinExistence type="predicted"/>
<keyword evidence="2" id="KW-1185">Reference proteome</keyword>
<protein>
    <recommendedName>
        <fullName evidence="3">Tail tube protein</fullName>
    </recommendedName>
</protein>
<evidence type="ECO:0000313" key="2">
    <source>
        <dbReference type="Proteomes" id="UP001198701"/>
    </source>
</evidence>
<comment type="caution">
    <text evidence="1">The sequence shown here is derived from an EMBL/GenBank/DDBJ whole genome shotgun (WGS) entry which is preliminary data.</text>
</comment>
<dbReference type="InterPro" id="IPR044000">
    <property type="entry name" value="Phage_tube_2"/>
</dbReference>
<sequence length="322" mass="33333">MPRYIKNTIITSKPETTAGVDAAPTGAANAVLVSEMSITPLDAQNIGRNLIRGYFGGSEQLVGPASVKVGFSVELAGSGTAGTAPAWGALLLGCAAGEGVLATPARVEYSPVSAALKTLTQYYYDDGVLHKLLGVMGNCTLSARVGDRPLLKFEFVGLDGGVSEATTSATYTPWKKPVAMTKANVIDITLGGTYAAGAITGGTVYSSTGLELNFGNVVNFTPMLSSETVDITDRESTGSIELELTATQEVALMSIVKANTTQSLAFTIGTAAGNKIIIFAPAAQLLSPKKAELNGKRLIGFDVRFVPSAAGTGNDEWKIVTQ</sequence>
<gene>
    <name evidence="1" type="ORF">LMJ30_10875</name>
</gene>
<dbReference type="Pfam" id="PF18906">
    <property type="entry name" value="Phage_tube_2"/>
    <property type="match status" value="1"/>
</dbReference>
<reference evidence="1 2" key="1">
    <citation type="submission" date="2021-11" db="EMBL/GenBank/DDBJ databases">
        <authorList>
            <person name="Huq M.A."/>
        </authorList>
    </citation>
    <scope>NUCLEOTIDE SEQUENCE [LARGE SCALE GENOMIC DNA]</scope>
    <source>
        <strain evidence="1 2">MAHUQ-52</strain>
    </source>
</reference>
<dbReference type="Proteomes" id="UP001198701">
    <property type="component" value="Unassembled WGS sequence"/>
</dbReference>
<accession>A0ABS8IU36</accession>
<evidence type="ECO:0000313" key="1">
    <source>
        <dbReference type="EMBL" id="MCC6071461.1"/>
    </source>
</evidence>
<dbReference type="RefSeq" id="WP_229432372.1">
    <property type="nucleotide sequence ID" value="NZ_JAJHPV010000013.1"/>
</dbReference>
<organism evidence="1 2">
    <name type="scientific">Massilia agrisoli</name>
    <dbReference type="NCBI Taxonomy" id="2892444"/>
    <lineage>
        <taxon>Bacteria</taxon>
        <taxon>Pseudomonadati</taxon>
        <taxon>Pseudomonadota</taxon>
        <taxon>Betaproteobacteria</taxon>
        <taxon>Burkholderiales</taxon>
        <taxon>Oxalobacteraceae</taxon>
        <taxon>Telluria group</taxon>
        <taxon>Massilia</taxon>
    </lineage>
</organism>
<dbReference type="EMBL" id="JAJHPV010000013">
    <property type="protein sequence ID" value="MCC6071461.1"/>
    <property type="molecule type" value="Genomic_DNA"/>
</dbReference>
<evidence type="ECO:0008006" key="3">
    <source>
        <dbReference type="Google" id="ProtNLM"/>
    </source>
</evidence>